<dbReference type="EC" id="1.8.4.12" evidence="2"/>
<dbReference type="GO" id="GO:0033743">
    <property type="term" value="F:peptide-methionine (R)-S-oxide reductase activity"/>
    <property type="evidence" value="ECO:0007669"/>
    <property type="project" value="UniProtKB-EC"/>
</dbReference>
<protein>
    <recommendedName>
        <fullName evidence="2">peptide-methionine (R)-S-oxide reductase</fullName>
        <ecNumber evidence="2">1.8.4.12</ecNumber>
    </recommendedName>
</protein>
<dbReference type="PANTHER" id="PTHR10173">
    <property type="entry name" value="METHIONINE SULFOXIDE REDUCTASE"/>
    <property type="match status" value="1"/>
</dbReference>
<dbReference type="GO" id="GO:0005737">
    <property type="term" value="C:cytoplasm"/>
    <property type="evidence" value="ECO:0007669"/>
    <property type="project" value="TreeGrafter"/>
</dbReference>
<dbReference type="Pfam" id="PF01641">
    <property type="entry name" value="SelR"/>
    <property type="match status" value="1"/>
</dbReference>
<keyword evidence="5" id="KW-0560">Oxidoreductase</keyword>
<evidence type="ECO:0000313" key="8">
    <source>
        <dbReference type="EMBL" id="SDH60586.1"/>
    </source>
</evidence>
<gene>
    <name evidence="8" type="ORF">SAMN05421818_10839</name>
</gene>
<evidence type="ECO:0000256" key="6">
    <source>
        <dbReference type="ARBA" id="ARBA00048488"/>
    </source>
</evidence>
<dbReference type="RefSeq" id="WP_394332439.1">
    <property type="nucleotide sequence ID" value="NZ_FNDQ01000008.1"/>
</dbReference>
<dbReference type="GO" id="GO:0046872">
    <property type="term" value="F:metal ion binding"/>
    <property type="evidence" value="ECO:0007669"/>
    <property type="project" value="UniProtKB-KW"/>
</dbReference>
<evidence type="ECO:0000259" key="7">
    <source>
        <dbReference type="PROSITE" id="PS51790"/>
    </source>
</evidence>
<dbReference type="Gene3D" id="2.170.150.20">
    <property type="entry name" value="Peptide methionine sulfoxide reductase"/>
    <property type="match status" value="1"/>
</dbReference>
<evidence type="ECO:0000256" key="5">
    <source>
        <dbReference type="ARBA" id="ARBA00023002"/>
    </source>
</evidence>
<keyword evidence="3" id="KW-0479">Metal-binding</keyword>
<sequence>MKKDITTTEEQWQQTLTPEQFYVLRQKGTERPFTGEYNDLFEKGSYHCAGCNQKLFNSDTKFDSHCGWPSFDKAIKGSVEYIRDTTHGMIRTEVVCSNCHGHLGHVFPDGPQETTGERYCMNSISLKFEQEK</sequence>
<evidence type="ECO:0000256" key="2">
    <source>
        <dbReference type="ARBA" id="ARBA00012499"/>
    </source>
</evidence>
<evidence type="ECO:0000313" key="9">
    <source>
        <dbReference type="Proteomes" id="UP000243588"/>
    </source>
</evidence>
<name>A0A1G8DSB5_9FLAO</name>
<dbReference type="PANTHER" id="PTHR10173:SF52">
    <property type="entry name" value="METHIONINE-R-SULFOXIDE REDUCTASE B1"/>
    <property type="match status" value="1"/>
</dbReference>
<evidence type="ECO:0000256" key="1">
    <source>
        <dbReference type="ARBA" id="ARBA00001947"/>
    </source>
</evidence>
<keyword evidence="4" id="KW-0862">Zinc</keyword>
<comment type="catalytic activity">
    <reaction evidence="6">
        <text>L-methionyl-[protein] + [thioredoxin]-disulfide + H2O = L-methionyl-(R)-S-oxide-[protein] + [thioredoxin]-dithiol</text>
        <dbReference type="Rhea" id="RHEA:24164"/>
        <dbReference type="Rhea" id="RHEA-COMP:10698"/>
        <dbReference type="Rhea" id="RHEA-COMP:10700"/>
        <dbReference type="Rhea" id="RHEA-COMP:12313"/>
        <dbReference type="Rhea" id="RHEA-COMP:12314"/>
        <dbReference type="ChEBI" id="CHEBI:15377"/>
        <dbReference type="ChEBI" id="CHEBI:16044"/>
        <dbReference type="ChEBI" id="CHEBI:29950"/>
        <dbReference type="ChEBI" id="CHEBI:45764"/>
        <dbReference type="ChEBI" id="CHEBI:50058"/>
        <dbReference type="EC" id="1.8.4.12"/>
    </reaction>
</comment>
<dbReference type="FunFam" id="2.170.150.20:FF:000009">
    <property type="entry name" value="Peptide-methionine (R)-S-oxide reductase"/>
    <property type="match status" value="1"/>
</dbReference>
<dbReference type="InterPro" id="IPR028427">
    <property type="entry name" value="Met_Sox_Rdtase_MsrB"/>
</dbReference>
<dbReference type="EMBL" id="FNDQ01000008">
    <property type="protein sequence ID" value="SDH60586.1"/>
    <property type="molecule type" value="Genomic_DNA"/>
</dbReference>
<feature type="domain" description="MsrB" evidence="7">
    <location>
        <begin position="9"/>
        <end position="131"/>
    </location>
</feature>
<dbReference type="NCBIfam" id="TIGR00357">
    <property type="entry name" value="peptide-methionine (R)-S-oxide reductase MsrB"/>
    <property type="match status" value="1"/>
</dbReference>
<dbReference type="InterPro" id="IPR002579">
    <property type="entry name" value="Met_Sox_Rdtase_MsrB_dom"/>
</dbReference>
<dbReference type="InterPro" id="IPR011057">
    <property type="entry name" value="Mss4-like_sf"/>
</dbReference>
<dbReference type="SUPFAM" id="SSF51316">
    <property type="entry name" value="Mss4-like"/>
    <property type="match status" value="1"/>
</dbReference>
<dbReference type="PROSITE" id="PS51790">
    <property type="entry name" value="MSRB"/>
    <property type="match status" value="1"/>
</dbReference>
<comment type="cofactor">
    <cofactor evidence="1">
        <name>Zn(2+)</name>
        <dbReference type="ChEBI" id="CHEBI:29105"/>
    </cofactor>
</comment>
<accession>A0A1G8DSB5</accession>
<evidence type="ECO:0000256" key="3">
    <source>
        <dbReference type="ARBA" id="ARBA00022723"/>
    </source>
</evidence>
<dbReference type="AlphaFoldDB" id="A0A1G8DSB5"/>
<dbReference type="GO" id="GO:0030091">
    <property type="term" value="P:protein repair"/>
    <property type="evidence" value="ECO:0007669"/>
    <property type="project" value="InterPro"/>
</dbReference>
<evidence type="ECO:0000256" key="4">
    <source>
        <dbReference type="ARBA" id="ARBA00022833"/>
    </source>
</evidence>
<reference evidence="9" key="1">
    <citation type="submission" date="2016-10" db="EMBL/GenBank/DDBJ databases">
        <authorList>
            <person name="Varghese N."/>
            <person name="Submissions S."/>
        </authorList>
    </citation>
    <scope>NUCLEOTIDE SEQUENCE [LARGE SCALE GENOMIC DNA]</scope>
    <source>
        <strain evidence="9">DSM 23313</strain>
    </source>
</reference>
<keyword evidence="9" id="KW-1185">Reference proteome</keyword>
<dbReference type="Proteomes" id="UP000243588">
    <property type="component" value="Unassembled WGS sequence"/>
</dbReference>
<proteinExistence type="predicted"/>
<organism evidence="8 9">
    <name type="scientific">Myroides phaeus</name>
    <dbReference type="NCBI Taxonomy" id="702745"/>
    <lineage>
        <taxon>Bacteria</taxon>
        <taxon>Pseudomonadati</taxon>
        <taxon>Bacteroidota</taxon>
        <taxon>Flavobacteriia</taxon>
        <taxon>Flavobacteriales</taxon>
        <taxon>Flavobacteriaceae</taxon>
        <taxon>Myroides</taxon>
    </lineage>
</organism>
<dbReference type="GO" id="GO:0006979">
    <property type="term" value="P:response to oxidative stress"/>
    <property type="evidence" value="ECO:0007669"/>
    <property type="project" value="InterPro"/>
</dbReference>
<dbReference type="STRING" id="702745.SAMN05421818_10839"/>